<organism evidence="2 3">
    <name type="scientific">Vitrella brassicaformis (strain CCMP3155)</name>
    <dbReference type="NCBI Taxonomy" id="1169540"/>
    <lineage>
        <taxon>Eukaryota</taxon>
        <taxon>Sar</taxon>
        <taxon>Alveolata</taxon>
        <taxon>Colpodellida</taxon>
        <taxon>Vitrellaceae</taxon>
        <taxon>Vitrella</taxon>
    </lineage>
</organism>
<dbReference type="Proteomes" id="UP000041254">
    <property type="component" value="Unassembled WGS sequence"/>
</dbReference>
<sequence>MARSVSCIVAIALFLCGTCHGRVEQTQDICKDYDGTPQTTITCYGGTFLVKMLSELNSGESKTVEHVKSNLLPYLGGPDALNALEHKDQKKGLTDLRNTVPPDVVKTYDSLKVCHVELTDRILDAIPQKEVNGQMTLIPAPKYHSNAFQQTMSIFDTLMQDKAYDERSCALVKHEL</sequence>
<dbReference type="VEuPathDB" id="CryptoDB:Vbra_6946"/>
<protein>
    <submittedName>
        <fullName evidence="2">Uncharacterized protein</fullName>
    </submittedName>
</protein>
<evidence type="ECO:0000313" key="2">
    <source>
        <dbReference type="EMBL" id="CEL93111.1"/>
    </source>
</evidence>
<dbReference type="AlphaFoldDB" id="A0A0G4ECS2"/>
<dbReference type="InParanoid" id="A0A0G4ECS2"/>
<proteinExistence type="predicted"/>
<dbReference type="OrthoDB" id="10563155at2759"/>
<keyword evidence="1" id="KW-0732">Signal</keyword>
<dbReference type="PhylomeDB" id="A0A0G4ECS2"/>
<evidence type="ECO:0000256" key="1">
    <source>
        <dbReference type="SAM" id="SignalP"/>
    </source>
</evidence>
<keyword evidence="3" id="KW-1185">Reference proteome</keyword>
<accession>A0A0G4ECS2</accession>
<gene>
    <name evidence="2" type="ORF">Vbra_6946</name>
</gene>
<evidence type="ECO:0000313" key="3">
    <source>
        <dbReference type="Proteomes" id="UP000041254"/>
    </source>
</evidence>
<feature type="chain" id="PRO_5005186969" evidence="1">
    <location>
        <begin position="22"/>
        <end position="176"/>
    </location>
</feature>
<dbReference type="EMBL" id="CDMY01000138">
    <property type="protein sequence ID" value="CEL93111.1"/>
    <property type="molecule type" value="Genomic_DNA"/>
</dbReference>
<feature type="signal peptide" evidence="1">
    <location>
        <begin position="1"/>
        <end position="21"/>
    </location>
</feature>
<name>A0A0G4ECS2_VITBC</name>
<reference evidence="2 3" key="1">
    <citation type="submission" date="2014-11" db="EMBL/GenBank/DDBJ databases">
        <authorList>
            <person name="Zhu J."/>
            <person name="Qi W."/>
            <person name="Song R."/>
        </authorList>
    </citation>
    <scope>NUCLEOTIDE SEQUENCE [LARGE SCALE GENOMIC DNA]</scope>
</reference>